<evidence type="ECO:0000313" key="2">
    <source>
        <dbReference type="Proteomes" id="UP000752696"/>
    </source>
</evidence>
<keyword evidence="2" id="KW-1185">Reference proteome</keyword>
<name>A0A6V7H0M7_9HYME</name>
<dbReference type="AlphaFoldDB" id="A0A6V7H0M7"/>
<dbReference type="Proteomes" id="UP000752696">
    <property type="component" value="Unassembled WGS sequence"/>
</dbReference>
<evidence type="ECO:0000313" key="1">
    <source>
        <dbReference type="EMBL" id="CAD1472198.1"/>
    </source>
</evidence>
<feature type="non-terminal residue" evidence="1">
    <location>
        <position position="1"/>
    </location>
</feature>
<reference evidence="1" key="1">
    <citation type="submission" date="2020-07" db="EMBL/GenBank/DDBJ databases">
        <authorList>
            <person name="Nazaruddin N."/>
        </authorList>
    </citation>
    <scope>NUCLEOTIDE SEQUENCE</scope>
</reference>
<sequence length="42" mass="4566">SKDQDTIHTDVVLLLVVVTVNALSPKINNSIRAASDHRGVRI</sequence>
<dbReference type="EMBL" id="CAJDYZ010005094">
    <property type="protein sequence ID" value="CAD1472198.1"/>
    <property type="molecule type" value="Genomic_DNA"/>
</dbReference>
<protein>
    <submittedName>
        <fullName evidence="1">Uncharacterized protein</fullName>
    </submittedName>
</protein>
<organism evidence="1 2">
    <name type="scientific">Heterotrigona itama</name>
    <dbReference type="NCBI Taxonomy" id="395501"/>
    <lineage>
        <taxon>Eukaryota</taxon>
        <taxon>Metazoa</taxon>
        <taxon>Ecdysozoa</taxon>
        <taxon>Arthropoda</taxon>
        <taxon>Hexapoda</taxon>
        <taxon>Insecta</taxon>
        <taxon>Pterygota</taxon>
        <taxon>Neoptera</taxon>
        <taxon>Endopterygota</taxon>
        <taxon>Hymenoptera</taxon>
        <taxon>Apocrita</taxon>
        <taxon>Aculeata</taxon>
        <taxon>Apoidea</taxon>
        <taxon>Anthophila</taxon>
        <taxon>Apidae</taxon>
        <taxon>Heterotrigona</taxon>
    </lineage>
</organism>
<gene>
    <name evidence="1" type="ORF">MHI_LOCUS265372</name>
</gene>
<proteinExistence type="predicted"/>
<comment type="caution">
    <text evidence="1">The sequence shown here is derived from an EMBL/GenBank/DDBJ whole genome shotgun (WGS) entry which is preliminary data.</text>
</comment>
<accession>A0A6V7H0M7</accession>